<sequence length="118" mass="13031">MSNLHSLFLKLKSLTVFKASIKRAVGPRRDPREGSAGSEELQESPADGVMPGARSIQHAPGVQGGVRSPSGCLIMPITVENICLRSFSQDNLFLFHLYPRQTHNEQQFTFRSIGLIHS</sequence>
<accession>A0A1V4JM42</accession>
<name>A0A1V4JM42_PATFA</name>
<dbReference type="AlphaFoldDB" id="A0A1V4JM42"/>
<reference evidence="2 3" key="1">
    <citation type="submission" date="2016-02" db="EMBL/GenBank/DDBJ databases">
        <title>Band-tailed pigeon sequencing and assembly.</title>
        <authorList>
            <person name="Soares A.E."/>
            <person name="Novak B.J."/>
            <person name="Rice E.S."/>
            <person name="O'Connell B."/>
            <person name="Chang D."/>
            <person name="Weber S."/>
            <person name="Shapiro B."/>
        </authorList>
    </citation>
    <scope>NUCLEOTIDE SEQUENCE [LARGE SCALE GENOMIC DNA]</scope>
    <source>
        <strain evidence="2">BTP2013</strain>
        <tissue evidence="2">Blood</tissue>
    </source>
</reference>
<comment type="caution">
    <text evidence="2">The sequence shown here is derived from an EMBL/GenBank/DDBJ whole genome shotgun (WGS) entry which is preliminary data.</text>
</comment>
<evidence type="ECO:0000313" key="2">
    <source>
        <dbReference type="EMBL" id="OPJ73220.1"/>
    </source>
</evidence>
<feature type="region of interest" description="Disordered" evidence="1">
    <location>
        <begin position="25"/>
        <end position="67"/>
    </location>
</feature>
<dbReference type="EMBL" id="LSYS01006902">
    <property type="protein sequence ID" value="OPJ73220.1"/>
    <property type="molecule type" value="Genomic_DNA"/>
</dbReference>
<gene>
    <name evidence="2" type="ORF">AV530_005616</name>
</gene>
<dbReference type="Proteomes" id="UP000190648">
    <property type="component" value="Unassembled WGS sequence"/>
</dbReference>
<keyword evidence="3" id="KW-1185">Reference proteome</keyword>
<proteinExistence type="predicted"/>
<protein>
    <submittedName>
        <fullName evidence="2">Uncharacterized protein</fullName>
    </submittedName>
</protein>
<evidence type="ECO:0000256" key="1">
    <source>
        <dbReference type="SAM" id="MobiDB-lite"/>
    </source>
</evidence>
<evidence type="ECO:0000313" key="3">
    <source>
        <dbReference type="Proteomes" id="UP000190648"/>
    </source>
</evidence>
<organism evidence="2 3">
    <name type="scientific">Patagioenas fasciata monilis</name>
    <dbReference type="NCBI Taxonomy" id="372326"/>
    <lineage>
        <taxon>Eukaryota</taxon>
        <taxon>Metazoa</taxon>
        <taxon>Chordata</taxon>
        <taxon>Craniata</taxon>
        <taxon>Vertebrata</taxon>
        <taxon>Euteleostomi</taxon>
        <taxon>Archelosauria</taxon>
        <taxon>Archosauria</taxon>
        <taxon>Dinosauria</taxon>
        <taxon>Saurischia</taxon>
        <taxon>Theropoda</taxon>
        <taxon>Coelurosauria</taxon>
        <taxon>Aves</taxon>
        <taxon>Neognathae</taxon>
        <taxon>Neoaves</taxon>
        <taxon>Columbimorphae</taxon>
        <taxon>Columbiformes</taxon>
        <taxon>Columbidae</taxon>
        <taxon>Patagioenas</taxon>
    </lineage>
</organism>